<dbReference type="GO" id="GO:0016784">
    <property type="term" value="F:3-mercaptopyruvate sulfurtransferase activity"/>
    <property type="evidence" value="ECO:0007669"/>
    <property type="project" value="UniProtKB-EC"/>
</dbReference>
<dbReference type="AlphaFoldDB" id="A0A2X4T537"/>
<gene>
    <name evidence="4" type="primary">sseA_3</name>
    <name evidence="4" type="ORF">NCTC7307_01520</name>
</gene>
<reference evidence="4 5" key="1">
    <citation type="submission" date="2018-06" db="EMBL/GenBank/DDBJ databases">
        <authorList>
            <consortium name="Pathogen Informatics"/>
            <person name="Doyle S."/>
        </authorList>
    </citation>
    <scope>NUCLEOTIDE SEQUENCE [LARGE SCALE GENOMIC DNA]</scope>
    <source>
        <strain evidence="4 5">NCTC7307</strain>
    </source>
</reference>
<dbReference type="SUPFAM" id="SSF52821">
    <property type="entry name" value="Rhodanese/Cell cycle control phosphatase"/>
    <property type="match status" value="1"/>
</dbReference>
<name>A0A2X4T537_SALER</name>
<dbReference type="PANTHER" id="PTHR11364">
    <property type="entry name" value="THIOSULFATE SULFERTANSFERASE"/>
    <property type="match status" value="1"/>
</dbReference>
<protein>
    <submittedName>
        <fullName evidence="4">3-mercaptopyruvate sulfurtransferase</fullName>
        <ecNumber evidence="4">2.8.1.2</ecNumber>
    </submittedName>
</protein>
<evidence type="ECO:0000256" key="2">
    <source>
        <dbReference type="ARBA" id="ARBA00022737"/>
    </source>
</evidence>
<evidence type="ECO:0000259" key="3">
    <source>
        <dbReference type="PROSITE" id="PS50206"/>
    </source>
</evidence>
<evidence type="ECO:0000313" key="4">
    <source>
        <dbReference type="EMBL" id="SQI22306.1"/>
    </source>
</evidence>
<keyword evidence="2" id="KW-0677">Repeat</keyword>
<keyword evidence="1 4" id="KW-0808">Transferase</keyword>
<dbReference type="PANTHER" id="PTHR11364:SF27">
    <property type="entry name" value="SULFURTRANSFERASE"/>
    <property type="match status" value="1"/>
</dbReference>
<proteinExistence type="predicted"/>
<feature type="domain" description="Rhodanese" evidence="3">
    <location>
        <begin position="4"/>
        <end position="52"/>
    </location>
</feature>
<dbReference type="GO" id="GO:0005829">
    <property type="term" value="C:cytosol"/>
    <property type="evidence" value="ECO:0007669"/>
    <property type="project" value="TreeGrafter"/>
</dbReference>
<dbReference type="InterPro" id="IPR036873">
    <property type="entry name" value="Rhodanese-like_dom_sf"/>
</dbReference>
<dbReference type="GO" id="GO:0004792">
    <property type="term" value="F:thiosulfate-cyanide sulfurtransferase activity"/>
    <property type="evidence" value="ECO:0007669"/>
    <property type="project" value="InterPro"/>
</dbReference>
<dbReference type="Proteomes" id="UP000248731">
    <property type="component" value="Chromosome 1"/>
</dbReference>
<dbReference type="InterPro" id="IPR045078">
    <property type="entry name" value="TST/MPST-like"/>
</dbReference>
<dbReference type="EMBL" id="LS483466">
    <property type="protein sequence ID" value="SQI22306.1"/>
    <property type="molecule type" value="Genomic_DNA"/>
</dbReference>
<dbReference type="InterPro" id="IPR001307">
    <property type="entry name" value="Thiosulphate_STrfase_CS"/>
</dbReference>
<sequence>MAGEYRAGHIPGALFFDIEALSDHASPLPHMMPRPEAFAVAMRELGVRQDKTPGHIR</sequence>
<dbReference type="InterPro" id="IPR001763">
    <property type="entry name" value="Rhodanese-like_dom"/>
</dbReference>
<evidence type="ECO:0000256" key="1">
    <source>
        <dbReference type="ARBA" id="ARBA00022679"/>
    </source>
</evidence>
<evidence type="ECO:0000313" key="5">
    <source>
        <dbReference type="Proteomes" id="UP000248731"/>
    </source>
</evidence>
<accession>A0A2X4T537</accession>
<keyword evidence="5" id="KW-1185">Reference proteome</keyword>
<dbReference type="PROSITE" id="PS00380">
    <property type="entry name" value="RHODANESE_1"/>
    <property type="match status" value="1"/>
</dbReference>
<dbReference type="EC" id="2.8.1.2" evidence="4"/>
<dbReference type="Gene3D" id="3.40.250.10">
    <property type="entry name" value="Rhodanese-like domain"/>
    <property type="match status" value="1"/>
</dbReference>
<organism evidence="4 5">
    <name type="scientific">Salmonella enterica subsp. arizonae</name>
    <dbReference type="NCBI Taxonomy" id="59203"/>
    <lineage>
        <taxon>Bacteria</taxon>
        <taxon>Pseudomonadati</taxon>
        <taxon>Pseudomonadota</taxon>
        <taxon>Gammaproteobacteria</taxon>
        <taxon>Enterobacterales</taxon>
        <taxon>Enterobacteriaceae</taxon>
        <taxon>Salmonella</taxon>
    </lineage>
</organism>
<dbReference type="PROSITE" id="PS50206">
    <property type="entry name" value="RHODANESE_3"/>
    <property type="match status" value="1"/>
</dbReference>
<keyword evidence="4" id="KW-0670">Pyruvate</keyword>